<dbReference type="InterPro" id="IPR050309">
    <property type="entry name" value="Type-B_Carboxylest/Lipase"/>
</dbReference>
<dbReference type="PROSITE" id="PS00941">
    <property type="entry name" value="CARBOXYLESTERASE_B_2"/>
    <property type="match status" value="1"/>
</dbReference>
<dbReference type="EC" id="3.1.1.-" evidence="3"/>
<name>A0A7S1CAD9_9STRA</name>
<evidence type="ECO:0000313" key="5">
    <source>
        <dbReference type="EMBL" id="CAD8913893.1"/>
    </source>
</evidence>
<dbReference type="SUPFAM" id="SSF53474">
    <property type="entry name" value="alpha/beta-Hydrolases"/>
    <property type="match status" value="1"/>
</dbReference>
<feature type="domain" description="Carboxylesterase type B" evidence="4">
    <location>
        <begin position="20"/>
        <end position="434"/>
    </location>
</feature>
<evidence type="ECO:0000256" key="1">
    <source>
        <dbReference type="ARBA" id="ARBA00005964"/>
    </source>
</evidence>
<reference evidence="5" key="1">
    <citation type="submission" date="2021-01" db="EMBL/GenBank/DDBJ databases">
        <authorList>
            <person name="Corre E."/>
            <person name="Pelletier E."/>
            <person name="Niang G."/>
            <person name="Scheremetjew M."/>
            <person name="Finn R."/>
            <person name="Kale V."/>
            <person name="Holt S."/>
            <person name="Cochrane G."/>
            <person name="Meng A."/>
            <person name="Brown T."/>
            <person name="Cohen L."/>
        </authorList>
    </citation>
    <scope>NUCLEOTIDE SEQUENCE</scope>
    <source>
        <strain evidence="5">Ms1</strain>
    </source>
</reference>
<gene>
    <name evidence="5" type="ORF">BSP0115_LOCUS7145</name>
</gene>
<dbReference type="Gene3D" id="3.40.50.1820">
    <property type="entry name" value="alpha/beta hydrolase"/>
    <property type="match status" value="1"/>
</dbReference>
<dbReference type="InterPro" id="IPR002018">
    <property type="entry name" value="CarbesteraseB"/>
</dbReference>
<proteinExistence type="inferred from homology"/>
<evidence type="ECO:0000256" key="3">
    <source>
        <dbReference type="RuleBase" id="RU361235"/>
    </source>
</evidence>
<dbReference type="GO" id="GO:0016787">
    <property type="term" value="F:hydrolase activity"/>
    <property type="evidence" value="ECO:0007669"/>
    <property type="project" value="UniProtKB-KW"/>
</dbReference>
<dbReference type="InterPro" id="IPR019819">
    <property type="entry name" value="Carboxylesterase_B_CS"/>
</dbReference>
<feature type="signal peptide" evidence="3">
    <location>
        <begin position="1"/>
        <end position="16"/>
    </location>
</feature>
<feature type="chain" id="PRO_5031591097" description="Carboxylic ester hydrolase" evidence="3">
    <location>
        <begin position="17"/>
        <end position="562"/>
    </location>
</feature>
<sequence>MAAWVVGMTAAAAAAAGATAPTVSTTCGPVAGTTAAGGGVHAYRGIPYAAPPTGDNRFAPTVPQTKGGAGCWSGTLNATTEPPMCYQSNALDPSAKPTGSEDCLFLDVYTPNATATAGGGRGYGVFAFIHGGDLTGGSAAAYDLANFSAAQGVVAVVLQYRLGPFGFMATAELSAEDPRKTSGNYGFLDQQEALRWVQKNIANFGGNAANVTVFGQSSGGTSVFALLSSPASHGLFSSAISLSGSPNITMDLHSAEAANAQFVSNAGCDKAPGGAAGVVKCLRGLNATAVMAAQPKLWTAFPNIFGIPSDPKGLAMPPLAIVDGATVTMPVAQALSSGLVDVPLIVQSMAEEPDLLPAKIVYNMSVSQFRDWLDPHMAKFGSMFAEEALVNYISPLAVNPQKAYDQISADIGVTCGNNVLAAAAGTGFRSNVYQGYVTQGPSKPVAAIPDGYSPRYAFHMWDLIAACGLWDFFEAYSGTAYAPSTADAALGATIAASWKALNAHGELPASMNWATVSSAPGFPDSQAQGIVTSHVATVTNNKATTCRWWGTHGVGKLFWWCD</sequence>
<evidence type="ECO:0000256" key="2">
    <source>
        <dbReference type="ARBA" id="ARBA00022801"/>
    </source>
</evidence>
<organism evidence="5">
    <name type="scientific">Bicosoecida sp. CB-2014</name>
    <dbReference type="NCBI Taxonomy" id="1486930"/>
    <lineage>
        <taxon>Eukaryota</taxon>
        <taxon>Sar</taxon>
        <taxon>Stramenopiles</taxon>
        <taxon>Bigyra</taxon>
        <taxon>Opalozoa</taxon>
        <taxon>Bicosoecida</taxon>
    </lineage>
</organism>
<dbReference type="PANTHER" id="PTHR11559">
    <property type="entry name" value="CARBOXYLESTERASE"/>
    <property type="match status" value="1"/>
</dbReference>
<comment type="similarity">
    <text evidence="1 3">Belongs to the type-B carboxylesterase/lipase family.</text>
</comment>
<dbReference type="Pfam" id="PF00135">
    <property type="entry name" value="COesterase"/>
    <property type="match status" value="1"/>
</dbReference>
<dbReference type="EMBL" id="HBFS01010374">
    <property type="protein sequence ID" value="CAD8913893.1"/>
    <property type="molecule type" value="Transcribed_RNA"/>
</dbReference>
<dbReference type="PROSITE" id="PS00122">
    <property type="entry name" value="CARBOXYLESTERASE_B_1"/>
    <property type="match status" value="1"/>
</dbReference>
<dbReference type="InterPro" id="IPR019826">
    <property type="entry name" value="Carboxylesterase_B_AS"/>
</dbReference>
<keyword evidence="2 3" id="KW-0378">Hydrolase</keyword>
<keyword evidence="3" id="KW-0732">Signal</keyword>
<dbReference type="AlphaFoldDB" id="A0A7S1CAD9"/>
<accession>A0A7S1CAD9</accession>
<evidence type="ECO:0000259" key="4">
    <source>
        <dbReference type="Pfam" id="PF00135"/>
    </source>
</evidence>
<protein>
    <recommendedName>
        <fullName evidence="3">Carboxylic ester hydrolase</fullName>
        <ecNumber evidence="3">3.1.1.-</ecNumber>
    </recommendedName>
</protein>
<dbReference type="InterPro" id="IPR029058">
    <property type="entry name" value="AB_hydrolase_fold"/>
</dbReference>